<organism evidence="1 2">
    <name type="scientific">Vaccinium darrowii</name>
    <dbReference type="NCBI Taxonomy" id="229202"/>
    <lineage>
        <taxon>Eukaryota</taxon>
        <taxon>Viridiplantae</taxon>
        <taxon>Streptophyta</taxon>
        <taxon>Embryophyta</taxon>
        <taxon>Tracheophyta</taxon>
        <taxon>Spermatophyta</taxon>
        <taxon>Magnoliopsida</taxon>
        <taxon>eudicotyledons</taxon>
        <taxon>Gunneridae</taxon>
        <taxon>Pentapetalae</taxon>
        <taxon>asterids</taxon>
        <taxon>Ericales</taxon>
        <taxon>Ericaceae</taxon>
        <taxon>Vaccinioideae</taxon>
        <taxon>Vaccinieae</taxon>
        <taxon>Vaccinium</taxon>
    </lineage>
</organism>
<protein>
    <submittedName>
        <fullName evidence="1">Uncharacterized protein</fullName>
    </submittedName>
</protein>
<evidence type="ECO:0000313" key="2">
    <source>
        <dbReference type="Proteomes" id="UP000828048"/>
    </source>
</evidence>
<name>A0ACB7ZF33_9ERIC</name>
<keyword evidence="2" id="KW-1185">Reference proteome</keyword>
<reference evidence="1 2" key="1">
    <citation type="journal article" date="2021" name="Hortic Res">
        <title>High-quality reference genome and annotation aids understanding of berry development for evergreen blueberry (Vaccinium darrowii).</title>
        <authorList>
            <person name="Yu J."/>
            <person name="Hulse-Kemp A.M."/>
            <person name="Babiker E."/>
            <person name="Staton M."/>
        </authorList>
    </citation>
    <scope>NUCLEOTIDE SEQUENCE [LARGE SCALE GENOMIC DNA]</scope>
    <source>
        <strain evidence="2">cv. NJ 8807/NJ 8810</strain>
        <tissue evidence="1">Young leaf</tissue>
    </source>
</reference>
<proteinExistence type="predicted"/>
<sequence>MANEIESSRGLHGLAARFLSKIWRFIERAWNLGVAEPKKFIHCLKVGLALSFVSLFYYVRPLYDGVGGTAMWAIMTVVVVFEYTVGATLYKCINRATATFLAGSLGVGVHWVASQSGEKFEPIILGSSVFLLASAATFSRFIPTIKARFDYGAMIFILTFSLVSLSGYRVDELLTMAQNRVSTILLGATICIVISMLLYPVWSGNELHLLLNRNMEKLADSLEGCVAEFFSNGNGNTSNEYYSKKLQGYKCVLNSKGTAESLYLKVEAAMRNCGFCIESLSSCIYSEVEVPKSLNKNLSHICMRLSSHCSQVLKELAATVKTTRKSSITDQLVGEMNFAVQELQNALKSLPNQLLQIDAKGEQTTKQFTVPLMEILPVATAISLLIEIALRIEGIVDAVDELADLAEFKPAIDEQSKQSQSTSDKADDDTIEAFQIIIMR</sequence>
<comment type="caution">
    <text evidence="1">The sequence shown here is derived from an EMBL/GenBank/DDBJ whole genome shotgun (WGS) entry which is preliminary data.</text>
</comment>
<gene>
    <name evidence="1" type="ORF">Vadar_027208</name>
</gene>
<accession>A0ACB7ZF33</accession>
<evidence type="ECO:0000313" key="1">
    <source>
        <dbReference type="EMBL" id="KAH7864225.1"/>
    </source>
</evidence>
<dbReference type="Proteomes" id="UP000828048">
    <property type="component" value="Chromosome 12"/>
</dbReference>
<dbReference type="EMBL" id="CM037162">
    <property type="protein sequence ID" value="KAH7864225.1"/>
    <property type="molecule type" value="Genomic_DNA"/>
</dbReference>